<evidence type="ECO:0000256" key="3">
    <source>
        <dbReference type="ARBA" id="ARBA00023125"/>
    </source>
</evidence>
<evidence type="ECO:0000259" key="5">
    <source>
        <dbReference type="SMART" id="SM00534"/>
    </source>
</evidence>
<keyword evidence="4" id="KW-0472">Membrane</keyword>
<dbReference type="SUPFAM" id="SSF52540">
    <property type="entry name" value="P-loop containing nucleoside triphosphate hydrolases"/>
    <property type="match status" value="1"/>
</dbReference>
<feature type="transmembrane region" description="Helical" evidence="4">
    <location>
        <begin position="212"/>
        <end position="231"/>
    </location>
</feature>
<evidence type="ECO:0000256" key="1">
    <source>
        <dbReference type="ARBA" id="ARBA00022741"/>
    </source>
</evidence>
<dbReference type="SUPFAM" id="SSF48334">
    <property type="entry name" value="DNA repair protein MutS, domain III"/>
    <property type="match status" value="1"/>
</dbReference>
<dbReference type="Gene3D" id="1.10.1420.10">
    <property type="match status" value="1"/>
</dbReference>
<keyword evidence="3" id="KW-0238">DNA-binding</keyword>
<dbReference type="InterPro" id="IPR036187">
    <property type="entry name" value="DNA_mismatch_repair_MutS_sf"/>
</dbReference>
<gene>
    <name evidence="6" type="ORF">IRJ18_01080</name>
</gene>
<keyword evidence="4" id="KW-1133">Transmembrane helix</keyword>
<dbReference type="InterPro" id="IPR000432">
    <property type="entry name" value="DNA_mismatch_repair_MutS_C"/>
</dbReference>
<dbReference type="SMART" id="SM00534">
    <property type="entry name" value="MUTSac"/>
    <property type="match status" value="1"/>
</dbReference>
<evidence type="ECO:0000313" key="6">
    <source>
        <dbReference type="EMBL" id="MBE9664932.1"/>
    </source>
</evidence>
<feature type="transmembrane region" description="Helical" evidence="4">
    <location>
        <begin position="32"/>
        <end position="50"/>
    </location>
</feature>
<dbReference type="Gene3D" id="3.40.50.300">
    <property type="entry name" value="P-loop containing nucleotide triphosphate hydrolases"/>
    <property type="match status" value="1"/>
</dbReference>
<evidence type="ECO:0000313" key="7">
    <source>
        <dbReference type="Proteomes" id="UP000632774"/>
    </source>
</evidence>
<organism evidence="6 7">
    <name type="scientific">Mucilaginibacter boryungensis</name>
    <dbReference type="NCBI Taxonomy" id="768480"/>
    <lineage>
        <taxon>Bacteria</taxon>
        <taxon>Pseudomonadati</taxon>
        <taxon>Bacteroidota</taxon>
        <taxon>Sphingobacteriia</taxon>
        <taxon>Sphingobacteriales</taxon>
        <taxon>Sphingobacteriaceae</taxon>
        <taxon>Mucilaginibacter</taxon>
    </lineage>
</organism>
<sequence>MNLSIIQDYEQRLAFARQEAEKYKNLFDTYSMYRLGVFVLFILSVCMAISANEILLIAFSLPATLLCFGWIVRKQNGFDTMKNYYLDMEKVNANELNSIQTHTNIYDNGSWFTNEKHFYTSDLDIFGSNSLFQLINRCATLPGITKLGTWLHAPANKATILRRQAAIKEIGHKNDWKLDIQTHLLFALKQQKEQIQNLVSYLKLPIELDDAYWLNIYSQAAPFILIGLMIAGAYYRQAAYFIPVVALFNNRLVSSKKKIVDRTDLIAGRIGKTLGHFSLAFQSIESEEWESAYLKELALKIKTAGGQSVSERINQLSRLITKLNLRLNIVLQFVLNIFLLWDIRQVIAIENWKKTNHENLESAFEVLGEFEALLSLASLHVNNPEWAFPTIADGDGYTYKAKNLAHPLITQNRVANDFELNDTFKIDIITGSNMAGKSTFLRTVGINAVLGLCGAPVCADSLELSVIHIITYMRIKDSLNESTSTFKAELDRLQMLLAAVEEQDKVYFLIDEMLRGTNSVDKYLGSKAVIKQLIHKKGVGQVATHDLQIARLEDEYPDYVRNFYFDIQVVDGEMLFDYKIKQGECKTFNASLLLKQIGVDVREDNF</sequence>
<keyword evidence="7" id="KW-1185">Reference proteome</keyword>
<accession>A0ABR9XC36</accession>
<keyword evidence="4" id="KW-0812">Transmembrane</keyword>
<keyword evidence="2" id="KW-0067">ATP-binding</keyword>
<keyword evidence="1" id="KW-0547">Nucleotide-binding</keyword>
<comment type="caution">
    <text evidence="6">The sequence shown here is derived from an EMBL/GenBank/DDBJ whole genome shotgun (WGS) entry which is preliminary data.</text>
</comment>
<dbReference type="InterPro" id="IPR027417">
    <property type="entry name" value="P-loop_NTPase"/>
</dbReference>
<evidence type="ECO:0000256" key="4">
    <source>
        <dbReference type="SAM" id="Phobius"/>
    </source>
</evidence>
<dbReference type="EMBL" id="JADFFM010000001">
    <property type="protein sequence ID" value="MBE9664932.1"/>
    <property type="molecule type" value="Genomic_DNA"/>
</dbReference>
<dbReference type="PANTHER" id="PTHR11361:SF99">
    <property type="entry name" value="DNA MISMATCH REPAIR PROTEIN"/>
    <property type="match status" value="1"/>
</dbReference>
<dbReference type="Pfam" id="PF00488">
    <property type="entry name" value="MutS_V"/>
    <property type="match status" value="1"/>
</dbReference>
<protein>
    <submittedName>
        <fullName evidence="6">DNA mismatch repair protein MutS</fullName>
    </submittedName>
</protein>
<name>A0ABR9XC36_9SPHI</name>
<proteinExistence type="predicted"/>
<feature type="domain" description="DNA mismatch repair proteins mutS family" evidence="5">
    <location>
        <begin position="424"/>
        <end position="599"/>
    </location>
</feature>
<dbReference type="InterPro" id="IPR045076">
    <property type="entry name" value="MutS"/>
</dbReference>
<reference evidence="6 7" key="1">
    <citation type="submission" date="2020-10" db="EMBL/GenBank/DDBJ databases">
        <title>Mucilaginibacter mali sp. nov., isolated from rhizosphere soil of apple orchard.</title>
        <authorList>
            <person name="Lee J.-S."/>
            <person name="Kim H.S."/>
            <person name="Kim J.-S."/>
        </authorList>
    </citation>
    <scope>NUCLEOTIDE SEQUENCE [LARGE SCALE GENOMIC DNA]</scope>
    <source>
        <strain evidence="6 7">KCTC 23157</strain>
    </source>
</reference>
<dbReference type="RefSeq" id="WP_194104355.1">
    <property type="nucleotide sequence ID" value="NZ_JADFFM010000001.1"/>
</dbReference>
<evidence type="ECO:0000256" key="2">
    <source>
        <dbReference type="ARBA" id="ARBA00022840"/>
    </source>
</evidence>
<feature type="transmembrane region" description="Helical" evidence="4">
    <location>
        <begin position="56"/>
        <end position="72"/>
    </location>
</feature>
<dbReference type="PANTHER" id="PTHR11361">
    <property type="entry name" value="DNA MISMATCH REPAIR PROTEIN MUTS FAMILY MEMBER"/>
    <property type="match status" value="1"/>
</dbReference>
<dbReference type="Proteomes" id="UP000632774">
    <property type="component" value="Unassembled WGS sequence"/>
</dbReference>